<keyword evidence="15" id="KW-1185">Reference proteome</keyword>
<dbReference type="GO" id="GO:0005524">
    <property type="term" value="F:ATP binding"/>
    <property type="evidence" value="ECO:0007669"/>
    <property type="project" value="UniProtKB-KW"/>
</dbReference>
<evidence type="ECO:0000256" key="1">
    <source>
        <dbReference type="ARBA" id="ARBA00005150"/>
    </source>
</evidence>
<dbReference type="GO" id="GO:0006730">
    <property type="term" value="P:one-carbon metabolic process"/>
    <property type="evidence" value="ECO:0007669"/>
    <property type="project" value="UniProtKB-KW"/>
</dbReference>
<keyword evidence="7" id="KW-0547">Nucleotide-binding</keyword>
<evidence type="ECO:0000256" key="9">
    <source>
        <dbReference type="ARBA" id="ARBA00022842"/>
    </source>
</evidence>
<dbReference type="Proteomes" id="UP000191285">
    <property type="component" value="Unassembled WGS sequence"/>
</dbReference>
<reference evidence="15" key="1">
    <citation type="journal article" date="2017" name="Nat. Microbiol.">
        <title>Global analysis of biosynthetic gene clusters reveals vast potential of secondary metabolite production in Penicillium species.</title>
        <authorList>
            <person name="Nielsen J.C."/>
            <person name="Grijseels S."/>
            <person name="Prigent S."/>
            <person name="Ji B."/>
            <person name="Dainat J."/>
            <person name="Nielsen K.F."/>
            <person name="Frisvad J.C."/>
            <person name="Workman M."/>
            <person name="Nielsen J."/>
        </authorList>
    </citation>
    <scope>NUCLEOTIDE SEQUENCE [LARGE SCALE GENOMIC DNA]</scope>
    <source>
        <strain evidence="15">IBT 24891</strain>
    </source>
</reference>
<protein>
    <recommendedName>
        <fullName evidence="3">tetrahydrofolate synthase</fullName>
        <ecNumber evidence="3">6.3.2.17</ecNumber>
    </recommendedName>
    <alternativeName>
        <fullName evidence="11">Folylpoly-gamma-glutamate synthetase</fullName>
    </alternativeName>
    <alternativeName>
        <fullName evidence="10">Tetrahydrofolylpolyglutamate synthase</fullName>
    </alternativeName>
</protein>
<dbReference type="InterPro" id="IPR036565">
    <property type="entry name" value="Mur-like_cat_sf"/>
</dbReference>
<evidence type="ECO:0000256" key="4">
    <source>
        <dbReference type="ARBA" id="ARBA00022563"/>
    </source>
</evidence>
<evidence type="ECO:0000256" key="6">
    <source>
        <dbReference type="ARBA" id="ARBA00022723"/>
    </source>
</evidence>
<dbReference type="InterPro" id="IPR001645">
    <property type="entry name" value="Folylpolyglutamate_synth"/>
</dbReference>
<proteinExistence type="inferred from homology"/>
<evidence type="ECO:0000256" key="8">
    <source>
        <dbReference type="ARBA" id="ARBA00022840"/>
    </source>
</evidence>
<comment type="similarity">
    <text evidence="2">Belongs to the folylpolyglutamate synthase family.</text>
</comment>
<dbReference type="PANTHER" id="PTHR11136:SF5">
    <property type="entry name" value="FOLYLPOLYGLUTAMATE SYNTHASE, MITOCHONDRIAL"/>
    <property type="match status" value="1"/>
</dbReference>
<dbReference type="AlphaFoldDB" id="A0A1V6SZ18"/>
<evidence type="ECO:0000256" key="10">
    <source>
        <dbReference type="ARBA" id="ARBA00030592"/>
    </source>
</evidence>
<feature type="region of interest" description="Disordered" evidence="13">
    <location>
        <begin position="493"/>
        <end position="523"/>
    </location>
</feature>
<dbReference type="Gene3D" id="3.90.190.20">
    <property type="entry name" value="Mur ligase, C-terminal domain"/>
    <property type="match status" value="1"/>
</dbReference>
<feature type="compositionally biased region" description="Polar residues" evidence="13">
    <location>
        <begin position="511"/>
        <end position="520"/>
    </location>
</feature>
<dbReference type="EMBL" id="MLKD01000017">
    <property type="protein sequence ID" value="OQE18723.1"/>
    <property type="molecule type" value="Genomic_DNA"/>
</dbReference>
<accession>A0A1V6SZ18</accession>
<evidence type="ECO:0000256" key="12">
    <source>
        <dbReference type="ARBA" id="ARBA00047493"/>
    </source>
</evidence>
<dbReference type="STRING" id="303698.A0A1V6SZ18"/>
<comment type="pathway">
    <text evidence="1">Cofactor biosynthesis; tetrahydrofolylpolyglutamate biosynthesis.</text>
</comment>
<dbReference type="UniPathway" id="UPA00850"/>
<evidence type="ECO:0000256" key="5">
    <source>
        <dbReference type="ARBA" id="ARBA00022598"/>
    </source>
</evidence>
<dbReference type="InterPro" id="IPR011990">
    <property type="entry name" value="TPR-like_helical_dom_sf"/>
</dbReference>
<gene>
    <name evidence="14" type="ORF">PENSTE_c017G04474</name>
</gene>
<organism evidence="14 15">
    <name type="scientific">Penicillium steckii</name>
    <dbReference type="NCBI Taxonomy" id="303698"/>
    <lineage>
        <taxon>Eukaryota</taxon>
        <taxon>Fungi</taxon>
        <taxon>Dikarya</taxon>
        <taxon>Ascomycota</taxon>
        <taxon>Pezizomycotina</taxon>
        <taxon>Eurotiomycetes</taxon>
        <taxon>Eurotiomycetidae</taxon>
        <taxon>Eurotiales</taxon>
        <taxon>Aspergillaceae</taxon>
        <taxon>Penicillium</taxon>
    </lineage>
</organism>
<dbReference type="GO" id="GO:0005829">
    <property type="term" value="C:cytosol"/>
    <property type="evidence" value="ECO:0007669"/>
    <property type="project" value="TreeGrafter"/>
</dbReference>
<dbReference type="GO" id="GO:0005739">
    <property type="term" value="C:mitochondrion"/>
    <property type="evidence" value="ECO:0007669"/>
    <property type="project" value="TreeGrafter"/>
</dbReference>
<comment type="caution">
    <text evidence="14">The sequence shown here is derived from an EMBL/GenBank/DDBJ whole genome shotgun (WGS) entry which is preliminary data.</text>
</comment>
<evidence type="ECO:0000256" key="3">
    <source>
        <dbReference type="ARBA" id="ARBA00013025"/>
    </source>
</evidence>
<keyword evidence="5" id="KW-0436">Ligase</keyword>
<evidence type="ECO:0000256" key="11">
    <source>
        <dbReference type="ARBA" id="ARBA00030876"/>
    </source>
</evidence>
<keyword evidence="4" id="KW-0554">One-carbon metabolism</keyword>
<evidence type="ECO:0000256" key="7">
    <source>
        <dbReference type="ARBA" id="ARBA00022741"/>
    </source>
</evidence>
<evidence type="ECO:0000256" key="2">
    <source>
        <dbReference type="ARBA" id="ARBA00008276"/>
    </source>
</evidence>
<dbReference type="GO" id="GO:0046872">
    <property type="term" value="F:metal ion binding"/>
    <property type="evidence" value="ECO:0007669"/>
    <property type="project" value="UniProtKB-KW"/>
</dbReference>
<evidence type="ECO:0000313" key="15">
    <source>
        <dbReference type="Proteomes" id="UP000191285"/>
    </source>
</evidence>
<dbReference type="InterPro" id="IPR036615">
    <property type="entry name" value="Mur_ligase_C_dom_sf"/>
</dbReference>
<dbReference type="GO" id="GO:0004326">
    <property type="term" value="F:tetrahydrofolylpolyglutamate synthase activity"/>
    <property type="evidence" value="ECO:0007669"/>
    <property type="project" value="UniProtKB-EC"/>
</dbReference>
<name>A0A1V6SZ18_9EURO</name>
<dbReference type="SUPFAM" id="SSF53623">
    <property type="entry name" value="MurD-like peptide ligases, catalytic domain"/>
    <property type="match status" value="1"/>
</dbReference>
<sequence>MSEYKTVVAFLNAASIASLAADFDRLHDLLQIGEAKDKVRSVESWLSNLENSQWLLIFDNADNLDLMPIQRYFPAKRRGSNGEVLEIPAGDEGFENCLTNVIQGDFEFDIAAQKLSLIFSHFLNGEIGRMMLPQLSRVLSEHDAMCIDQGEQVLFRHELASTLLAASRFSDAQWKTETISRTKQLLEQDDEPYLRSWLAYRESAILRMSGMMQKSASALQEFLNHLTTSSRKGSTLTARLNSQRGELIISFAESLIRQGKLSEAKAELVEWKALDKDYSTLERITSRARDIILGKVLRFQGHFMEALVLLEDVLQGCQLDDYFEGTGWYRVLLSEVADLYCELDQPTDAERLLLHEPTPMMERGTQDIATGRRLRMSLAETYLPRKMHIEAESLPANLRQAFTSSGAPDYTSKVNIFRIWVSLARALHRQSRWEEALSSWRQSLSALDYLGLSGGLNAGLVRCSISHVLMMTGHEKESQRIFQEAENALKLLETRRRKTRPKTPAAPATPQDSATPSGNPTVKGIPSLVGMKEWLQALGHSENDVDNLNIIHITGTKGKGSTCAFTRSFLHTHGLKTGFPKRIGLYTSPDLQCIRERIQIDNQPITENLFTRYFFEVWDTLTSPDLERTAGISRQPRYLQLLALLAFHTFIKENVDAAIFETHHGGEYDATNVIRKPVVTGITSLGMDHVEQLGPTVEDIAWHKSGIFKPGAPAFSVSQETGPAEVLRKRAIERNTDLTFVSSSNTLPVNRKVLSAPVQRLNCSLALQLVRRFLQLKDSNYVLDDDDISRGIDGFSWIGRFEVIDSGRSRWFLDGAHNTLSLEQAAEWFSKNINTANAPKYRVLIFSHFSEERDGVDLLKCLAYALSKHDAKPDHVIFTTYDEREDGTTRIDKTLKVPETPFPDLCAIYSSLWKEIHPQATVSTEPTIQGAIKLAERISMQQNGMQAFVTGSLHLVGGALNLLRP</sequence>
<keyword evidence="8" id="KW-0067">ATP-binding</keyword>
<dbReference type="SUPFAM" id="SSF48452">
    <property type="entry name" value="TPR-like"/>
    <property type="match status" value="1"/>
</dbReference>
<dbReference type="Gene3D" id="3.40.1190.10">
    <property type="entry name" value="Mur-like, catalytic domain"/>
    <property type="match status" value="1"/>
</dbReference>
<dbReference type="Gene3D" id="1.25.40.10">
    <property type="entry name" value="Tetratricopeptide repeat domain"/>
    <property type="match status" value="1"/>
</dbReference>
<dbReference type="OrthoDB" id="5212574at2759"/>
<dbReference type="PANTHER" id="PTHR11136">
    <property type="entry name" value="FOLYLPOLYGLUTAMATE SYNTHASE-RELATED"/>
    <property type="match status" value="1"/>
</dbReference>
<keyword evidence="9" id="KW-0460">Magnesium</keyword>
<dbReference type="SUPFAM" id="SSF53244">
    <property type="entry name" value="MurD-like peptide ligases, peptide-binding domain"/>
    <property type="match status" value="1"/>
</dbReference>
<evidence type="ECO:0000313" key="14">
    <source>
        <dbReference type="EMBL" id="OQE18723.1"/>
    </source>
</evidence>
<dbReference type="NCBIfam" id="TIGR01499">
    <property type="entry name" value="folC"/>
    <property type="match status" value="1"/>
</dbReference>
<dbReference type="EC" id="6.3.2.17" evidence="3"/>
<keyword evidence="6" id="KW-0479">Metal-binding</keyword>
<evidence type="ECO:0000256" key="13">
    <source>
        <dbReference type="SAM" id="MobiDB-lite"/>
    </source>
</evidence>
<comment type="catalytic activity">
    <reaction evidence="12">
        <text>(6S)-5,6,7,8-tetrahydrofolyl-(gamma-L-Glu)(n) + L-glutamate + ATP = (6S)-5,6,7,8-tetrahydrofolyl-(gamma-L-Glu)(n+1) + ADP + phosphate + H(+)</text>
        <dbReference type="Rhea" id="RHEA:10580"/>
        <dbReference type="Rhea" id="RHEA-COMP:14738"/>
        <dbReference type="Rhea" id="RHEA-COMP:14740"/>
        <dbReference type="ChEBI" id="CHEBI:15378"/>
        <dbReference type="ChEBI" id="CHEBI:29985"/>
        <dbReference type="ChEBI" id="CHEBI:30616"/>
        <dbReference type="ChEBI" id="CHEBI:43474"/>
        <dbReference type="ChEBI" id="CHEBI:141005"/>
        <dbReference type="ChEBI" id="CHEBI:456216"/>
        <dbReference type="EC" id="6.3.2.17"/>
    </reaction>
</comment>